<dbReference type="Gene3D" id="2.60.40.2000">
    <property type="match status" value="1"/>
</dbReference>
<dbReference type="Pfam" id="PF07873">
    <property type="entry name" value="YabP"/>
    <property type="match status" value="1"/>
</dbReference>
<keyword evidence="2" id="KW-1185">Reference proteome</keyword>
<protein>
    <submittedName>
        <fullName evidence="1">Spore coat-associated protein</fullName>
    </submittedName>
</protein>
<dbReference type="InterPro" id="IPR038705">
    <property type="entry name" value="YabP_sf"/>
</dbReference>
<dbReference type="Proteomes" id="UP000031950">
    <property type="component" value="Unassembled WGS sequence"/>
</dbReference>
<dbReference type="GO" id="GO:0030435">
    <property type="term" value="P:sporulation resulting in formation of a cellular spore"/>
    <property type="evidence" value="ECO:0007669"/>
    <property type="project" value="InterPro"/>
</dbReference>
<dbReference type="EMBL" id="JXRQ01000003">
    <property type="protein sequence ID" value="KIL53717.1"/>
    <property type="molecule type" value="Genomic_DNA"/>
</dbReference>
<proteinExistence type="predicted"/>
<dbReference type="InterPro" id="IPR022476">
    <property type="entry name" value="Spore_YabP/YqfC"/>
</dbReference>
<dbReference type="PATRIC" id="fig|135826.4.peg.61"/>
<dbReference type="PIRSF" id="PIRSF011576">
    <property type="entry name" value="YabP"/>
    <property type="match status" value="1"/>
</dbReference>
<dbReference type="InterPro" id="IPR012504">
    <property type="entry name" value="Spore_YabP"/>
</dbReference>
<dbReference type="NCBIfam" id="TIGR02892">
    <property type="entry name" value="spore_yabP"/>
    <property type="match status" value="1"/>
</dbReference>
<accession>A0A0C2VXZ6</accession>
<sequence>MPVEQKRHHEVRMTGREDMSVTGVKQLERFDQDEFLIETVEGELSVKGSGLKLVNLDLDKGVVSLKGKVDHVLYLDSVSKEASKGLLGKLFK</sequence>
<dbReference type="OrthoDB" id="9795125at2"/>
<dbReference type="AlphaFoldDB" id="A0A0C2VXZ6"/>
<reference evidence="1 2" key="1">
    <citation type="submission" date="2015-01" db="EMBL/GenBank/DDBJ databases">
        <title>Genome sequence of Jeotgalibacillus alimentarius.</title>
        <authorList>
            <person name="Goh K.M."/>
            <person name="Chan K.-G."/>
            <person name="Yaakop A.S."/>
            <person name="Ee R."/>
            <person name="Gan H.M."/>
            <person name="Chan C.S."/>
        </authorList>
    </citation>
    <scope>NUCLEOTIDE SEQUENCE [LARGE SCALE GENOMIC DNA]</scope>
    <source>
        <strain evidence="1 2">YKJ-13</strain>
    </source>
</reference>
<dbReference type="RefSeq" id="WP_041120785.1">
    <property type="nucleotide sequence ID" value="NZ_JXRQ01000003.1"/>
</dbReference>
<evidence type="ECO:0000313" key="1">
    <source>
        <dbReference type="EMBL" id="KIL53717.1"/>
    </source>
</evidence>
<name>A0A0C2VXZ6_9BACL</name>
<dbReference type="STRING" id="135826.KP77_00600"/>
<organism evidence="1 2">
    <name type="scientific">Jeotgalibacillus alimentarius</name>
    <dbReference type="NCBI Taxonomy" id="135826"/>
    <lineage>
        <taxon>Bacteria</taxon>
        <taxon>Bacillati</taxon>
        <taxon>Bacillota</taxon>
        <taxon>Bacilli</taxon>
        <taxon>Bacillales</taxon>
        <taxon>Caryophanaceae</taxon>
        <taxon>Jeotgalibacillus</taxon>
    </lineage>
</organism>
<comment type="caution">
    <text evidence="1">The sequence shown here is derived from an EMBL/GenBank/DDBJ whole genome shotgun (WGS) entry which is preliminary data.</text>
</comment>
<evidence type="ECO:0000313" key="2">
    <source>
        <dbReference type="Proteomes" id="UP000031950"/>
    </source>
</evidence>
<gene>
    <name evidence="1" type="ORF">KP77_00600</name>
</gene>